<feature type="compositionally biased region" description="Low complexity" evidence="1">
    <location>
        <begin position="355"/>
        <end position="365"/>
    </location>
</feature>
<evidence type="ECO:0000259" key="2">
    <source>
        <dbReference type="Pfam" id="PF13454"/>
    </source>
</evidence>
<dbReference type="Gene3D" id="3.50.50.60">
    <property type="entry name" value="FAD/NAD(P)-binding domain"/>
    <property type="match status" value="1"/>
</dbReference>
<dbReference type="Proteomes" id="UP000199377">
    <property type="component" value="Unassembled WGS sequence"/>
</dbReference>
<dbReference type="EMBL" id="FOQH01000013">
    <property type="protein sequence ID" value="SFJ06390.1"/>
    <property type="molecule type" value="Genomic_DNA"/>
</dbReference>
<dbReference type="STRING" id="1114924.SAMN05216258_11315"/>
<proteinExistence type="predicted"/>
<dbReference type="InterPro" id="IPR038732">
    <property type="entry name" value="HpyO/CreE_NAD-binding"/>
</dbReference>
<dbReference type="OrthoDB" id="101972at2"/>
<keyword evidence="4" id="KW-1185">Reference proteome</keyword>
<organism evidence="3 4">
    <name type="scientific">Albimonas pacifica</name>
    <dbReference type="NCBI Taxonomy" id="1114924"/>
    <lineage>
        <taxon>Bacteria</taxon>
        <taxon>Pseudomonadati</taxon>
        <taxon>Pseudomonadota</taxon>
        <taxon>Alphaproteobacteria</taxon>
        <taxon>Rhodobacterales</taxon>
        <taxon>Paracoccaceae</taxon>
        <taxon>Albimonas</taxon>
    </lineage>
</organism>
<dbReference type="PANTHER" id="PTHR40254">
    <property type="entry name" value="BLR0577 PROTEIN"/>
    <property type="match status" value="1"/>
</dbReference>
<feature type="region of interest" description="Disordered" evidence="1">
    <location>
        <begin position="343"/>
        <end position="393"/>
    </location>
</feature>
<name>A0A1I3NBW8_9RHOB</name>
<dbReference type="RefSeq" id="WP_092864763.1">
    <property type="nucleotide sequence ID" value="NZ_FOQH01000013.1"/>
</dbReference>
<evidence type="ECO:0000313" key="3">
    <source>
        <dbReference type="EMBL" id="SFJ06390.1"/>
    </source>
</evidence>
<sequence>MADRRDHLARVRSLVARHAPPRVAILGCGFTGAAAAVALAEAARGPLAITIVDRDRSRGGGLAYGRARAGELLNVRARDLSILAGRPGDFADWMARLTGDGGDAEAQAAIADSFAPRALFANYVRRRLDEAAAARPEVSLETVEREARDISPAPGGGFAVALDLGPALHADAAILATGYDDPRPRFGRCPHAPIPAQELARARRVALVGSGLTMADVLLRLRAEGCEAEITVISRRALVPRPHAEMAARPPALQTPAGVRLAELVRDLRAACARAEAEGRPWQGEVNRLRPHAQAIWQALSAADRARFLRHLRPFWDAHRHRLPPVQHARLAAELARPRTRLRAGRVLEPPATPPAACGSPGAARGRPRRWRSTSRSTARATAPTSRRPCPRR</sequence>
<gene>
    <name evidence="3" type="ORF">SAMN05216258_11315</name>
</gene>
<feature type="compositionally biased region" description="Low complexity" evidence="1">
    <location>
        <begin position="374"/>
        <end position="393"/>
    </location>
</feature>
<feature type="domain" description="FAD-dependent urate hydroxylase HpyO/Asp monooxygenase CreE-like FAD/NAD(P)-binding" evidence="2">
    <location>
        <begin position="24"/>
        <end position="179"/>
    </location>
</feature>
<dbReference type="InterPro" id="IPR036188">
    <property type="entry name" value="FAD/NAD-bd_sf"/>
</dbReference>
<protein>
    <submittedName>
        <fullName evidence="3">Uncharacterized NAD(P)/FAD-binding protein YdhS</fullName>
    </submittedName>
</protein>
<accession>A0A1I3NBW8</accession>
<dbReference type="Pfam" id="PF13454">
    <property type="entry name" value="NAD_binding_9"/>
    <property type="match status" value="1"/>
</dbReference>
<evidence type="ECO:0000256" key="1">
    <source>
        <dbReference type="SAM" id="MobiDB-lite"/>
    </source>
</evidence>
<dbReference type="AlphaFoldDB" id="A0A1I3NBW8"/>
<reference evidence="3 4" key="1">
    <citation type="submission" date="2016-10" db="EMBL/GenBank/DDBJ databases">
        <authorList>
            <person name="de Groot N.N."/>
        </authorList>
    </citation>
    <scope>NUCLEOTIDE SEQUENCE [LARGE SCALE GENOMIC DNA]</scope>
    <source>
        <strain evidence="3 4">CGMCC 1.11030</strain>
    </source>
</reference>
<evidence type="ECO:0000313" key="4">
    <source>
        <dbReference type="Proteomes" id="UP000199377"/>
    </source>
</evidence>
<dbReference type="InterPro" id="IPR052189">
    <property type="entry name" value="L-asp_N-monooxygenase_NS-form"/>
</dbReference>
<dbReference type="PANTHER" id="PTHR40254:SF1">
    <property type="entry name" value="BLR0577 PROTEIN"/>
    <property type="match status" value="1"/>
</dbReference>
<dbReference type="SUPFAM" id="SSF51905">
    <property type="entry name" value="FAD/NAD(P)-binding domain"/>
    <property type="match status" value="1"/>
</dbReference>